<evidence type="ECO:0000259" key="5">
    <source>
        <dbReference type="Pfam" id="PF03668"/>
    </source>
</evidence>
<evidence type="ECO:0000256" key="2">
    <source>
        <dbReference type="ARBA" id="ARBA00022840"/>
    </source>
</evidence>
<protein>
    <submittedName>
        <fullName evidence="7">UPF0042 nucleotide-binding protein</fullName>
    </submittedName>
</protein>
<keyword evidence="3 4" id="KW-0342">GTP-binding</keyword>
<dbReference type="InterPro" id="IPR027417">
    <property type="entry name" value="P-loop_NTPase"/>
</dbReference>
<evidence type="ECO:0000256" key="1">
    <source>
        <dbReference type="ARBA" id="ARBA00022741"/>
    </source>
</evidence>
<sequence length="309" mass="33576">MTVDRTGPDRNRTGHSLEGGGSLRRLLVFVTGLSGAGKSTALSAFEDLGFDTADNLPPPLLDGLLDLTEHPDVPLAVGIDSRTPRFEPTAFLQMLDRLKQQDGLDVSVVFLDADDEILVRRFSETRRRHPLAASNRLAEGIAAERTMLRGLRDAAGCVIDTSMLTGGDTRRLIRDRFAGGAPAGLFVTCMSFGFSKGVPRDADLVFDVRFLRNPHYDPDLKPLTGRDGKVADFVRADPGFAPFVDRLGALLDLLLPRYEAEGKAYLTLAFGCTGGKHRSVMMAETIAAQLGRQAVQACLFHRDLPRVGV</sequence>
<dbReference type="InterPro" id="IPR005337">
    <property type="entry name" value="RapZ-like"/>
</dbReference>
<organism evidence="7 8">
    <name type="scientific">Eilatimonas milleporae</name>
    <dbReference type="NCBI Taxonomy" id="911205"/>
    <lineage>
        <taxon>Bacteria</taxon>
        <taxon>Pseudomonadati</taxon>
        <taxon>Pseudomonadota</taxon>
        <taxon>Alphaproteobacteria</taxon>
        <taxon>Kordiimonadales</taxon>
        <taxon>Kordiimonadaceae</taxon>
        <taxon>Eilatimonas</taxon>
    </lineage>
</organism>
<feature type="binding site" evidence="4">
    <location>
        <begin position="80"/>
        <end position="83"/>
    </location>
    <ligand>
        <name>GTP</name>
        <dbReference type="ChEBI" id="CHEBI:37565"/>
    </ligand>
</feature>
<feature type="domain" description="RapZ C-terminal" evidence="6">
    <location>
        <begin position="187"/>
        <end position="304"/>
    </location>
</feature>
<evidence type="ECO:0000256" key="3">
    <source>
        <dbReference type="ARBA" id="ARBA00023134"/>
    </source>
</evidence>
<dbReference type="FunCoup" id="A0A3M0C7M1">
    <property type="interactions" value="168"/>
</dbReference>
<feature type="domain" description="RapZ-like N-terminal" evidence="5">
    <location>
        <begin position="27"/>
        <end position="179"/>
    </location>
</feature>
<feature type="binding site" evidence="4">
    <location>
        <begin position="32"/>
        <end position="39"/>
    </location>
    <ligand>
        <name>ATP</name>
        <dbReference type="ChEBI" id="CHEBI:30616"/>
    </ligand>
</feature>
<evidence type="ECO:0000259" key="6">
    <source>
        <dbReference type="Pfam" id="PF22740"/>
    </source>
</evidence>
<name>A0A3M0C7M1_9PROT</name>
<accession>A0A3M0C7M1</accession>
<evidence type="ECO:0000313" key="7">
    <source>
        <dbReference type="EMBL" id="RMB02796.1"/>
    </source>
</evidence>
<keyword evidence="1 4" id="KW-0547">Nucleotide-binding</keyword>
<dbReference type="RefSeq" id="WP_121939792.1">
    <property type="nucleotide sequence ID" value="NZ_REFR01000014.1"/>
</dbReference>
<dbReference type="SUPFAM" id="SSF52540">
    <property type="entry name" value="P-loop containing nucleoside triphosphate hydrolases"/>
    <property type="match status" value="1"/>
</dbReference>
<dbReference type="InterPro" id="IPR053931">
    <property type="entry name" value="RapZ_C"/>
</dbReference>
<dbReference type="HAMAP" id="MF_00636">
    <property type="entry name" value="RapZ_like"/>
    <property type="match status" value="1"/>
</dbReference>
<dbReference type="PANTHER" id="PTHR30448">
    <property type="entry name" value="RNASE ADAPTER PROTEIN RAPZ"/>
    <property type="match status" value="1"/>
</dbReference>
<dbReference type="OrthoDB" id="9784461at2"/>
<comment type="caution">
    <text evidence="7">The sequence shown here is derived from an EMBL/GenBank/DDBJ whole genome shotgun (WGS) entry which is preliminary data.</text>
</comment>
<reference evidence="7 8" key="1">
    <citation type="submission" date="2018-10" db="EMBL/GenBank/DDBJ databases">
        <title>Genomic Encyclopedia of Archaeal and Bacterial Type Strains, Phase II (KMG-II): from individual species to whole genera.</title>
        <authorList>
            <person name="Goeker M."/>
        </authorList>
    </citation>
    <scope>NUCLEOTIDE SEQUENCE [LARGE SCALE GENOMIC DNA]</scope>
    <source>
        <strain evidence="7 8">DSM 25217</strain>
    </source>
</reference>
<dbReference type="InterPro" id="IPR053930">
    <property type="entry name" value="RapZ-like_N"/>
</dbReference>
<keyword evidence="2 4" id="KW-0067">ATP-binding</keyword>
<gene>
    <name evidence="7" type="ORF">BXY39_3148</name>
</gene>
<dbReference type="InParanoid" id="A0A3M0C7M1"/>
<dbReference type="Pfam" id="PF03668">
    <property type="entry name" value="RapZ-like_N"/>
    <property type="match status" value="1"/>
</dbReference>
<evidence type="ECO:0000313" key="8">
    <source>
        <dbReference type="Proteomes" id="UP000271227"/>
    </source>
</evidence>
<dbReference type="PIRSF" id="PIRSF005052">
    <property type="entry name" value="P-loopkin"/>
    <property type="match status" value="1"/>
</dbReference>
<dbReference type="AlphaFoldDB" id="A0A3M0C7M1"/>
<keyword evidence="8" id="KW-1185">Reference proteome</keyword>
<evidence type="ECO:0000256" key="4">
    <source>
        <dbReference type="HAMAP-Rule" id="MF_00636"/>
    </source>
</evidence>
<dbReference type="Proteomes" id="UP000271227">
    <property type="component" value="Unassembled WGS sequence"/>
</dbReference>
<dbReference type="Pfam" id="PF22740">
    <property type="entry name" value="PapZ_C"/>
    <property type="match status" value="1"/>
</dbReference>
<dbReference type="GO" id="GO:0005525">
    <property type="term" value="F:GTP binding"/>
    <property type="evidence" value="ECO:0007669"/>
    <property type="project" value="UniProtKB-UniRule"/>
</dbReference>
<dbReference type="NCBIfam" id="NF003828">
    <property type="entry name" value="PRK05416.1"/>
    <property type="match status" value="1"/>
</dbReference>
<dbReference type="GO" id="GO:0005524">
    <property type="term" value="F:ATP binding"/>
    <property type="evidence" value="ECO:0007669"/>
    <property type="project" value="UniProtKB-UniRule"/>
</dbReference>
<dbReference type="EMBL" id="REFR01000014">
    <property type="protein sequence ID" value="RMB02796.1"/>
    <property type="molecule type" value="Genomic_DNA"/>
</dbReference>
<proteinExistence type="inferred from homology"/>
<dbReference type="PANTHER" id="PTHR30448:SF0">
    <property type="entry name" value="RNASE ADAPTER PROTEIN RAPZ"/>
    <property type="match status" value="1"/>
</dbReference>